<dbReference type="GO" id="GO:0003924">
    <property type="term" value="F:GTPase activity"/>
    <property type="evidence" value="ECO:0007669"/>
    <property type="project" value="InterPro"/>
</dbReference>
<dbReference type="Proteomes" id="UP001163046">
    <property type="component" value="Unassembled WGS sequence"/>
</dbReference>
<dbReference type="InterPro" id="IPR027417">
    <property type="entry name" value="P-loop_NTPase"/>
</dbReference>
<dbReference type="InterPro" id="IPR036543">
    <property type="entry name" value="Guanylate-bd_C_sf"/>
</dbReference>
<reference evidence="1" key="1">
    <citation type="submission" date="2023-01" db="EMBL/GenBank/DDBJ databases">
        <title>Genome assembly of the deep-sea coral Lophelia pertusa.</title>
        <authorList>
            <person name="Herrera S."/>
            <person name="Cordes E."/>
        </authorList>
    </citation>
    <scope>NUCLEOTIDE SEQUENCE</scope>
    <source>
        <strain evidence="1">USNM1676648</strain>
        <tissue evidence="1">Polyp</tissue>
    </source>
</reference>
<evidence type="ECO:0000313" key="2">
    <source>
        <dbReference type="Proteomes" id="UP001163046"/>
    </source>
</evidence>
<evidence type="ECO:0000313" key="1">
    <source>
        <dbReference type="EMBL" id="KAJ7380884.1"/>
    </source>
</evidence>
<accession>A0A9W9ZH30</accession>
<keyword evidence="2" id="KW-1185">Reference proteome</keyword>
<dbReference type="SUPFAM" id="SSF48340">
    <property type="entry name" value="Interferon-induced guanylate-binding protein 1 (GBP1), C-terminal domain"/>
    <property type="match status" value="1"/>
</dbReference>
<protein>
    <submittedName>
        <fullName evidence="1">Uncharacterized protein</fullName>
    </submittedName>
</protein>
<comment type="caution">
    <text evidence="1">The sequence shown here is derived from an EMBL/GenBank/DDBJ whole genome shotgun (WGS) entry which is preliminary data.</text>
</comment>
<dbReference type="AlphaFoldDB" id="A0A9W9ZH30"/>
<dbReference type="OrthoDB" id="5980303at2759"/>
<sequence>MEKQAWVVDKKPTQSFFHKTFPFFIWLLRDVTQSIPTDCNDIKEYFLDKAFTLPPPTVNAEVLRDINRNRSQINADFLSGIEEFKKLLRTTLTPKHSFNDGEIVTGEGLAALVQLYVEAINTPGVIPNVQTAWETFVVTKCF</sequence>
<gene>
    <name evidence="1" type="ORF">OS493_004467</name>
</gene>
<dbReference type="EMBL" id="MU826351">
    <property type="protein sequence ID" value="KAJ7380884.1"/>
    <property type="molecule type" value="Genomic_DNA"/>
</dbReference>
<organism evidence="1 2">
    <name type="scientific">Desmophyllum pertusum</name>
    <dbReference type="NCBI Taxonomy" id="174260"/>
    <lineage>
        <taxon>Eukaryota</taxon>
        <taxon>Metazoa</taxon>
        <taxon>Cnidaria</taxon>
        <taxon>Anthozoa</taxon>
        <taxon>Hexacorallia</taxon>
        <taxon>Scleractinia</taxon>
        <taxon>Caryophylliina</taxon>
        <taxon>Caryophylliidae</taxon>
        <taxon>Desmophyllum</taxon>
    </lineage>
</organism>
<dbReference type="Gene3D" id="3.40.50.300">
    <property type="entry name" value="P-loop containing nucleotide triphosphate hydrolases"/>
    <property type="match status" value="1"/>
</dbReference>
<proteinExistence type="predicted"/>
<name>A0A9W9ZH30_9CNID</name>
<dbReference type="GO" id="GO:0005525">
    <property type="term" value="F:GTP binding"/>
    <property type="evidence" value="ECO:0007669"/>
    <property type="project" value="InterPro"/>
</dbReference>
<dbReference type="PANTHER" id="PTHR10751">
    <property type="entry name" value="GUANYLATE BINDING PROTEIN"/>
    <property type="match status" value="1"/>
</dbReference>